<evidence type="ECO:0000256" key="6">
    <source>
        <dbReference type="RuleBase" id="RU004355"/>
    </source>
</evidence>
<comment type="catalytic activity">
    <reaction evidence="5 6">
        <text>Exonucleolytic cleavage in either 5'- to 3'- or 3'- to 5'-direction to yield nucleoside 5'-phosphates.</text>
        <dbReference type="EC" id="3.1.11.6"/>
    </reaction>
</comment>
<dbReference type="InterPro" id="IPR025824">
    <property type="entry name" value="OB-fold_nuc-bd_dom"/>
</dbReference>
<protein>
    <recommendedName>
        <fullName evidence="5">Exodeoxyribonuclease 7 large subunit</fullName>
        <ecNumber evidence="5">3.1.11.6</ecNumber>
    </recommendedName>
    <alternativeName>
        <fullName evidence="5">Exodeoxyribonuclease VII large subunit</fullName>
        <shortName evidence="5">Exonuclease VII large subunit</shortName>
    </alternativeName>
</protein>
<keyword evidence="1 5" id="KW-0963">Cytoplasm</keyword>
<evidence type="ECO:0000256" key="3">
    <source>
        <dbReference type="ARBA" id="ARBA00022801"/>
    </source>
</evidence>
<name>A0A437S7D5_9FIRM</name>
<evidence type="ECO:0000259" key="8">
    <source>
        <dbReference type="Pfam" id="PF13742"/>
    </source>
</evidence>
<keyword evidence="3 5" id="KW-0378">Hydrolase</keyword>
<evidence type="ECO:0000256" key="2">
    <source>
        <dbReference type="ARBA" id="ARBA00022722"/>
    </source>
</evidence>
<dbReference type="Pfam" id="PF02601">
    <property type="entry name" value="Exonuc_VII_L"/>
    <property type="match status" value="1"/>
</dbReference>
<feature type="domain" description="Exonuclease VII large subunit C-terminal" evidence="7">
    <location>
        <begin position="122"/>
        <end position="429"/>
    </location>
</feature>
<evidence type="ECO:0000313" key="10">
    <source>
        <dbReference type="Proteomes" id="UP000288812"/>
    </source>
</evidence>
<organism evidence="9 10">
    <name type="scientific">Anaerosphaera multitolerans</name>
    <dbReference type="NCBI Taxonomy" id="2487351"/>
    <lineage>
        <taxon>Bacteria</taxon>
        <taxon>Bacillati</taxon>
        <taxon>Bacillota</taxon>
        <taxon>Tissierellia</taxon>
        <taxon>Tissierellales</taxon>
        <taxon>Peptoniphilaceae</taxon>
        <taxon>Anaerosphaera</taxon>
    </lineage>
</organism>
<dbReference type="Proteomes" id="UP000288812">
    <property type="component" value="Unassembled WGS sequence"/>
</dbReference>
<dbReference type="InterPro" id="IPR003753">
    <property type="entry name" value="Exonuc_VII_L"/>
</dbReference>
<dbReference type="CDD" id="cd04489">
    <property type="entry name" value="ExoVII_LU_OBF"/>
    <property type="match status" value="1"/>
</dbReference>
<dbReference type="GO" id="GO:0003676">
    <property type="term" value="F:nucleic acid binding"/>
    <property type="evidence" value="ECO:0007669"/>
    <property type="project" value="InterPro"/>
</dbReference>
<dbReference type="EC" id="3.1.11.6" evidence="5"/>
<dbReference type="GO" id="GO:0005737">
    <property type="term" value="C:cytoplasm"/>
    <property type="evidence" value="ECO:0007669"/>
    <property type="project" value="UniProtKB-SubCell"/>
</dbReference>
<dbReference type="OrthoDB" id="9802795at2"/>
<evidence type="ECO:0000256" key="1">
    <source>
        <dbReference type="ARBA" id="ARBA00022490"/>
    </source>
</evidence>
<sequence length="442" mass="50549">MSAIKVKELNKYIKKYIAMDYILSDIEVEGEISNFTLHSNGNIYFTLKDEYAKINSVMYSNDRMNLEYSPKDGDSVIVKGSVSVYEREGALNLYAKTINLNGIGNLYEEYLKLKDKLFNEGLFNEEDKKKIPYFPRRVGVITSPTGAAIRDIINVLTRRNNTVDIILYPANVQGDLAVAQLIKALNYFDENPVDVIIIGRGGGSLEELFSFNNEELARRIYNMKIPVISAVGHEVDYVITDFVSDLRAPTPSAAAELVSMSKEDLNNSLELLLNRMYRKLDYKIETEKLTLKKNYETINKNVFRNVEMGKLKLSALREKLILNSPKQNLNVLKLKLENSKRILDNIKLEKIIKNSMEKLDKQKSDLDFLILNILKRKKYNLIEEKTKLVTSIKSGVYLKNIDGGILKSARDIDVDEIIDIYFIDGKARARVENISLRSDELE</sequence>
<comment type="function">
    <text evidence="5">Bidirectionally degrades single-stranded DNA into large acid-insoluble oligonucleotides, which are then degraded further into small acid-soluble oligonucleotides.</text>
</comment>
<dbReference type="Pfam" id="PF13742">
    <property type="entry name" value="tRNA_anti_2"/>
    <property type="match status" value="1"/>
</dbReference>
<gene>
    <name evidence="5" type="primary">xseA</name>
    <name evidence="9" type="ORF">EF514_05060</name>
</gene>
<dbReference type="GO" id="GO:0009318">
    <property type="term" value="C:exodeoxyribonuclease VII complex"/>
    <property type="evidence" value="ECO:0007669"/>
    <property type="project" value="UniProtKB-UniRule"/>
</dbReference>
<accession>A0A437S7D5</accession>
<comment type="subunit">
    <text evidence="5">Heterooligomer composed of large and small subunits.</text>
</comment>
<comment type="subcellular location">
    <subcellularLocation>
        <location evidence="5 6">Cytoplasm</location>
    </subcellularLocation>
</comment>
<feature type="domain" description="OB-fold nucleic acid binding" evidence="8">
    <location>
        <begin position="5"/>
        <end position="98"/>
    </location>
</feature>
<dbReference type="EMBL" id="RLIH01000005">
    <property type="protein sequence ID" value="RVU54956.1"/>
    <property type="molecule type" value="Genomic_DNA"/>
</dbReference>
<reference evidence="9 10" key="1">
    <citation type="submission" date="2018-11" db="EMBL/GenBank/DDBJ databases">
        <title>Genome sequencing and assembly of Anaerosphaera sp. nov., GS7-6-2.</title>
        <authorList>
            <person name="Rettenmaier R."/>
            <person name="Liebl W."/>
            <person name="Zverlov V."/>
        </authorList>
    </citation>
    <scope>NUCLEOTIDE SEQUENCE [LARGE SCALE GENOMIC DNA]</scope>
    <source>
        <strain evidence="9 10">GS7-6-2</strain>
    </source>
</reference>
<dbReference type="RefSeq" id="WP_127724338.1">
    <property type="nucleotide sequence ID" value="NZ_RLIH01000005.1"/>
</dbReference>
<proteinExistence type="inferred from homology"/>
<keyword evidence="10" id="KW-1185">Reference proteome</keyword>
<dbReference type="HAMAP" id="MF_00378">
    <property type="entry name" value="Exonuc_7_L"/>
    <property type="match status" value="1"/>
</dbReference>
<dbReference type="InterPro" id="IPR020579">
    <property type="entry name" value="Exonuc_VII_lsu_C"/>
</dbReference>
<dbReference type="GO" id="GO:0008855">
    <property type="term" value="F:exodeoxyribonuclease VII activity"/>
    <property type="evidence" value="ECO:0007669"/>
    <property type="project" value="UniProtKB-UniRule"/>
</dbReference>
<dbReference type="PANTHER" id="PTHR30008:SF0">
    <property type="entry name" value="EXODEOXYRIBONUCLEASE 7 LARGE SUBUNIT"/>
    <property type="match status" value="1"/>
</dbReference>
<comment type="caution">
    <text evidence="9">The sequence shown here is derived from an EMBL/GenBank/DDBJ whole genome shotgun (WGS) entry which is preliminary data.</text>
</comment>
<dbReference type="GO" id="GO:0006308">
    <property type="term" value="P:DNA catabolic process"/>
    <property type="evidence" value="ECO:0007669"/>
    <property type="project" value="UniProtKB-UniRule"/>
</dbReference>
<comment type="similarity">
    <text evidence="5 6">Belongs to the XseA family.</text>
</comment>
<evidence type="ECO:0000259" key="7">
    <source>
        <dbReference type="Pfam" id="PF02601"/>
    </source>
</evidence>
<evidence type="ECO:0000256" key="5">
    <source>
        <dbReference type="HAMAP-Rule" id="MF_00378"/>
    </source>
</evidence>
<keyword evidence="2 5" id="KW-0540">Nuclease</keyword>
<dbReference type="NCBIfam" id="TIGR00237">
    <property type="entry name" value="xseA"/>
    <property type="match status" value="1"/>
</dbReference>
<evidence type="ECO:0000256" key="4">
    <source>
        <dbReference type="ARBA" id="ARBA00022839"/>
    </source>
</evidence>
<dbReference type="PANTHER" id="PTHR30008">
    <property type="entry name" value="EXODEOXYRIBONUCLEASE 7 LARGE SUBUNIT"/>
    <property type="match status" value="1"/>
</dbReference>
<dbReference type="AlphaFoldDB" id="A0A437S7D5"/>
<keyword evidence="4 5" id="KW-0269">Exonuclease</keyword>
<evidence type="ECO:0000313" key="9">
    <source>
        <dbReference type="EMBL" id="RVU54956.1"/>
    </source>
</evidence>